<dbReference type="EMBL" id="CAUOFW020005280">
    <property type="protein sequence ID" value="CAK9169294.1"/>
    <property type="molecule type" value="Genomic_DNA"/>
</dbReference>
<sequence>MKKMLQGSIYRGLLSQGSCDFCNFHMGVESFNGLSGSRPSVDMPAVSTSICSLEVHMLFYIFKLFEALTRKVADLAGENENLKRELIFYCAHSLLVKFPEKEKELVEREYDSCGCQNDTATPPIVPMTVIDQSDSLCEQGNSMMINHLGTPLYILPCPWFFLHPNDGSRLHSQLFNVINKPDESNMNDHCASSSSLKATVHVENNSSPMKVKTKASELREAIAANLHESSSANLHHESSSGLPPDGGGQHTWSHPKGMVCMSAVHVEDENGLQPYYIPAVEAISSTVKSVSNCIARKE</sequence>
<comment type="caution">
    <text evidence="2">The sequence shown here is derived from an EMBL/GenBank/DDBJ whole genome shotgun (WGS) entry which is preliminary data.</text>
</comment>
<dbReference type="AlphaFoldDB" id="A0ABC8TIK8"/>
<protein>
    <submittedName>
        <fullName evidence="2">Uncharacterized protein</fullName>
    </submittedName>
</protein>
<dbReference type="Proteomes" id="UP001642360">
    <property type="component" value="Unassembled WGS sequence"/>
</dbReference>
<organism evidence="2 3">
    <name type="scientific">Ilex paraguariensis</name>
    <name type="common">yerba mate</name>
    <dbReference type="NCBI Taxonomy" id="185542"/>
    <lineage>
        <taxon>Eukaryota</taxon>
        <taxon>Viridiplantae</taxon>
        <taxon>Streptophyta</taxon>
        <taxon>Embryophyta</taxon>
        <taxon>Tracheophyta</taxon>
        <taxon>Spermatophyta</taxon>
        <taxon>Magnoliopsida</taxon>
        <taxon>eudicotyledons</taxon>
        <taxon>Gunneridae</taxon>
        <taxon>Pentapetalae</taxon>
        <taxon>asterids</taxon>
        <taxon>campanulids</taxon>
        <taxon>Aquifoliales</taxon>
        <taxon>Aquifoliaceae</taxon>
        <taxon>Ilex</taxon>
    </lineage>
</organism>
<feature type="region of interest" description="Disordered" evidence="1">
    <location>
        <begin position="230"/>
        <end position="253"/>
    </location>
</feature>
<gene>
    <name evidence="2" type="ORF">ILEXP_LOCUS38737</name>
</gene>
<name>A0ABC8TIK8_9AQUA</name>
<evidence type="ECO:0000313" key="3">
    <source>
        <dbReference type="Proteomes" id="UP001642360"/>
    </source>
</evidence>
<keyword evidence="3" id="KW-1185">Reference proteome</keyword>
<evidence type="ECO:0000313" key="2">
    <source>
        <dbReference type="EMBL" id="CAK9169294.1"/>
    </source>
</evidence>
<evidence type="ECO:0000256" key="1">
    <source>
        <dbReference type="SAM" id="MobiDB-lite"/>
    </source>
</evidence>
<reference evidence="2 3" key="1">
    <citation type="submission" date="2024-02" db="EMBL/GenBank/DDBJ databases">
        <authorList>
            <person name="Vignale AGUSTIN F."/>
            <person name="Sosa J E."/>
            <person name="Modenutti C."/>
        </authorList>
    </citation>
    <scope>NUCLEOTIDE SEQUENCE [LARGE SCALE GENOMIC DNA]</scope>
</reference>
<accession>A0ABC8TIK8</accession>
<proteinExistence type="predicted"/>